<dbReference type="InterPro" id="IPR027417">
    <property type="entry name" value="P-loop_NTPase"/>
</dbReference>
<dbReference type="Proteomes" id="UP000292085">
    <property type="component" value="Unassembled WGS sequence"/>
</dbReference>
<dbReference type="OrthoDB" id="1496333at2"/>
<proteinExistence type="predicted"/>
<dbReference type="EMBL" id="SGIS01000094">
    <property type="protein sequence ID" value="RZF59079.1"/>
    <property type="molecule type" value="Genomic_DNA"/>
</dbReference>
<dbReference type="AlphaFoldDB" id="A0A4Q6XQX5"/>
<evidence type="ECO:0000313" key="3">
    <source>
        <dbReference type="Proteomes" id="UP000292085"/>
    </source>
</evidence>
<sequence>MTSTSGPGMTRTLQHDDFGADAGIYEETPPEAFELADLTLWARTAPTPKAFVMAPYIPRDDVVIITGDGGTNKSTLALQISACAAAGKQMLGMDVVPSPALYITAEDDQRENHWRIAKIAHAIGTTLDDLSGRLHIASLRGRLNNELATFEGDGKMRPAPAYRMLRETIRQTGAKLVTLDNVAHLFAGNENDRSNVTAFINLLYQLCGDLAVTILLIAHRNKAGDAYSGSTAWLNAVRSQVLMERADEDPDVRRMSLGKANYARAGEDITFRWHDFALVRDADLTPGMAQQIAEITAANAANARFLKCLAAVTARRETAGHIKGTNYAPRKFAGMAEAEGMKEKQFEKAMERLLHLGQIRANQQLWQDGNRHWKHGLKLASECVDPPAATPRDDLRAPPTQDIENTAQTPRAATPPYINIPGAGLEASAPGNGRSPIDFSAFEKPWASRAADEPDDVEF</sequence>
<name>A0A4Q6XQX5_9SPHN</name>
<dbReference type="Pfam" id="PF13481">
    <property type="entry name" value="AAA_25"/>
    <property type="match status" value="1"/>
</dbReference>
<dbReference type="SUPFAM" id="SSF52540">
    <property type="entry name" value="P-loop containing nucleoside triphosphate hydrolases"/>
    <property type="match status" value="1"/>
</dbReference>
<feature type="compositionally biased region" description="Polar residues" evidence="1">
    <location>
        <begin position="402"/>
        <end position="411"/>
    </location>
</feature>
<organism evidence="2 3">
    <name type="scientific">Sphingomonas populi</name>
    <dbReference type="NCBI Taxonomy" id="2484750"/>
    <lineage>
        <taxon>Bacteria</taxon>
        <taxon>Pseudomonadati</taxon>
        <taxon>Pseudomonadota</taxon>
        <taxon>Alphaproteobacteria</taxon>
        <taxon>Sphingomonadales</taxon>
        <taxon>Sphingomonadaceae</taxon>
        <taxon>Sphingomonas</taxon>
    </lineage>
</organism>
<keyword evidence="3" id="KW-1185">Reference proteome</keyword>
<comment type="caution">
    <text evidence="2">The sequence shown here is derived from an EMBL/GenBank/DDBJ whole genome shotgun (WGS) entry which is preliminary data.</text>
</comment>
<protein>
    <submittedName>
        <fullName evidence="2">AAA family ATPase</fullName>
    </submittedName>
</protein>
<feature type="region of interest" description="Disordered" evidence="1">
    <location>
        <begin position="385"/>
        <end position="459"/>
    </location>
</feature>
<accession>A0A4Q6XQX5</accession>
<evidence type="ECO:0000256" key="1">
    <source>
        <dbReference type="SAM" id="MobiDB-lite"/>
    </source>
</evidence>
<gene>
    <name evidence="2" type="ORF">EWE75_23720</name>
</gene>
<dbReference type="Gene3D" id="3.40.50.300">
    <property type="entry name" value="P-loop containing nucleotide triphosphate hydrolases"/>
    <property type="match status" value="1"/>
</dbReference>
<evidence type="ECO:0000313" key="2">
    <source>
        <dbReference type="EMBL" id="RZF59079.1"/>
    </source>
</evidence>
<reference evidence="2 3" key="1">
    <citation type="submission" date="2019-02" db="EMBL/GenBank/DDBJ databases">
        <authorList>
            <person name="Li Y."/>
        </authorList>
    </citation>
    <scope>NUCLEOTIDE SEQUENCE [LARGE SCALE GENOMIC DNA]</scope>
    <source>
        <strain evidence="2 3">3-7</strain>
    </source>
</reference>